<keyword evidence="3" id="KW-0812">Transmembrane</keyword>
<dbReference type="GO" id="GO:0016020">
    <property type="term" value="C:membrane"/>
    <property type="evidence" value="ECO:0007669"/>
    <property type="project" value="InterPro"/>
</dbReference>
<comment type="similarity">
    <text evidence="1">Belongs to the multi antimicrobial extrusion (MATE) (TC 2.A.66.1) family.</text>
</comment>
<comment type="caution">
    <text evidence="4">The sequence shown here is derived from an EMBL/GenBank/DDBJ whole genome shotgun (WGS) entry which is preliminary data.</text>
</comment>
<keyword evidence="3" id="KW-1133">Transmembrane helix</keyword>
<evidence type="ECO:0000256" key="3">
    <source>
        <dbReference type="SAM" id="Phobius"/>
    </source>
</evidence>
<organism evidence="4 5">
    <name type="scientific">Eragrostis curvula</name>
    <name type="common">weeping love grass</name>
    <dbReference type="NCBI Taxonomy" id="38414"/>
    <lineage>
        <taxon>Eukaryota</taxon>
        <taxon>Viridiplantae</taxon>
        <taxon>Streptophyta</taxon>
        <taxon>Embryophyta</taxon>
        <taxon>Tracheophyta</taxon>
        <taxon>Spermatophyta</taxon>
        <taxon>Magnoliopsida</taxon>
        <taxon>Liliopsida</taxon>
        <taxon>Poales</taxon>
        <taxon>Poaceae</taxon>
        <taxon>PACMAD clade</taxon>
        <taxon>Chloridoideae</taxon>
        <taxon>Eragrostideae</taxon>
        <taxon>Eragrostidinae</taxon>
        <taxon>Eragrostis</taxon>
    </lineage>
</organism>
<evidence type="ECO:0000256" key="1">
    <source>
        <dbReference type="ARBA" id="ARBA00010199"/>
    </source>
</evidence>
<feature type="region of interest" description="Disordered" evidence="2">
    <location>
        <begin position="1"/>
        <end position="24"/>
    </location>
</feature>
<dbReference type="Gramene" id="TVU51742">
    <property type="protein sequence ID" value="TVU51742"/>
    <property type="gene ID" value="EJB05_03184"/>
</dbReference>
<feature type="transmembrane region" description="Helical" evidence="3">
    <location>
        <begin position="190"/>
        <end position="212"/>
    </location>
</feature>
<keyword evidence="5" id="KW-1185">Reference proteome</keyword>
<feature type="non-terminal residue" evidence="4">
    <location>
        <position position="1"/>
    </location>
</feature>
<sequence length="247" mass="26129">MSCTTGPTGLGQENEPSEDDGVHMSMKKKQKMLRRWWEESRLLWRLAFPALLTEVLQFSIGFVTTSFVGHLGEVELAAVTVVENILDSSAYGVLFGMGSALDTLSGQAVGAGQLHRLGTYTQQSVDHLRRHGGGAVAGVRARAPLLRSVLHQPAAVAAAAGPYARWAIPRLFAHAANIPTLMFFQAQGSLWPAAAISGAALAAHAALTYAAVVRLGYGLRGAAVAGNVSHWLVVAAQLAYMTGGRFP</sequence>
<name>A0A5J9WSJ8_9POAL</name>
<dbReference type="GO" id="GO:0015297">
    <property type="term" value="F:antiporter activity"/>
    <property type="evidence" value="ECO:0007669"/>
    <property type="project" value="InterPro"/>
</dbReference>
<keyword evidence="3" id="KW-0472">Membrane</keyword>
<dbReference type="OrthoDB" id="2126698at2759"/>
<accession>A0A5J9WSJ8</accession>
<dbReference type="InterPro" id="IPR002528">
    <property type="entry name" value="MATE_fam"/>
</dbReference>
<protein>
    <recommendedName>
        <fullName evidence="6">Protein DETOXIFICATION</fullName>
    </recommendedName>
</protein>
<gene>
    <name evidence="4" type="ORF">EJB05_03184</name>
</gene>
<evidence type="ECO:0000313" key="5">
    <source>
        <dbReference type="Proteomes" id="UP000324897"/>
    </source>
</evidence>
<dbReference type="AlphaFoldDB" id="A0A5J9WSJ8"/>
<evidence type="ECO:0000313" key="4">
    <source>
        <dbReference type="EMBL" id="TVU51742.1"/>
    </source>
</evidence>
<evidence type="ECO:0000256" key="2">
    <source>
        <dbReference type="SAM" id="MobiDB-lite"/>
    </source>
</evidence>
<proteinExistence type="inferred from homology"/>
<dbReference type="GO" id="GO:0042910">
    <property type="term" value="F:xenobiotic transmembrane transporter activity"/>
    <property type="evidence" value="ECO:0007669"/>
    <property type="project" value="InterPro"/>
</dbReference>
<dbReference type="EMBL" id="RWGY01000002">
    <property type="protein sequence ID" value="TVU51742.1"/>
    <property type="molecule type" value="Genomic_DNA"/>
</dbReference>
<dbReference type="Proteomes" id="UP000324897">
    <property type="component" value="Chromosome 6"/>
</dbReference>
<reference evidence="4 5" key="1">
    <citation type="journal article" date="2019" name="Sci. Rep.">
        <title>A high-quality genome of Eragrostis curvula grass provides insights into Poaceae evolution and supports new strategies to enhance forage quality.</title>
        <authorList>
            <person name="Carballo J."/>
            <person name="Santos B.A.C.M."/>
            <person name="Zappacosta D."/>
            <person name="Garbus I."/>
            <person name="Selva J.P."/>
            <person name="Gallo C.A."/>
            <person name="Diaz A."/>
            <person name="Albertini E."/>
            <person name="Caccamo M."/>
            <person name="Echenique V."/>
        </authorList>
    </citation>
    <scope>NUCLEOTIDE SEQUENCE [LARGE SCALE GENOMIC DNA]</scope>
    <source>
        <strain evidence="5">cv. Victoria</strain>
        <tissue evidence="4">Leaf</tissue>
    </source>
</reference>
<dbReference type="PANTHER" id="PTHR11206">
    <property type="entry name" value="MULTIDRUG RESISTANCE PROTEIN"/>
    <property type="match status" value="1"/>
</dbReference>
<dbReference type="Pfam" id="PF01554">
    <property type="entry name" value="MatE"/>
    <property type="match status" value="1"/>
</dbReference>
<evidence type="ECO:0008006" key="6">
    <source>
        <dbReference type="Google" id="ProtNLM"/>
    </source>
</evidence>